<dbReference type="AlphaFoldDB" id="A0A8B6BUR5"/>
<feature type="domain" description="PLAT" evidence="3">
    <location>
        <begin position="1"/>
        <end position="48"/>
    </location>
</feature>
<proteinExistence type="predicted"/>
<evidence type="ECO:0000313" key="5">
    <source>
        <dbReference type="Proteomes" id="UP000596742"/>
    </source>
</evidence>
<dbReference type="PROSITE" id="PS50095">
    <property type="entry name" value="PLAT"/>
    <property type="match status" value="1"/>
</dbReference>
<keyword evidence="4" id="KW-0675">Receptor</keyword>
<comment type="caution">
    <text evidence="1">Lacks conserved residue(s) required for the propagation of feature annotation.</text>
</comment>
<keyword evidence="2" id="KW-0812">Transmembrane</keyword>
<reference evidence="4" key="1">
    <citation type="submission" date="2018-11" db="EMBL/GenBank/DDBJ databases">
        <authorList>
            <person name="Alioto T."/>
            <person name="Alioto T."/>
        </authorList>
    </citation>
    <scope>NUCLEOTIDE SEQUENCE</scope>
</reference>
<dbReference type="OrthoDB" id="6156690at2759"/>
<evidence type="ECO:0000256" key="1">
    <source>
        <dbReference type="PROSITE-ProRule" id="PRU00152"/>
    </source>
</evidence>
<dbReference type="InterPro" id="IPR001024">
    <property type="entry name" value="PLAT/LH2_dom"/>
</dbReference>
<dbReference type="InterPro" id="IPR051223">
    <property type="entry name" value="Polycystin"/>
</dbReference>
<keyword evidence="2" id="KW-0472">Membrane</keyword>
<comment type="caution">
    <text evidence="4">The sequence shown here is derived from an EMBL/GenBank/DDBJ whole genome shotgun (WGS) entry which is preliminary data.</text>
</comment>
<organism evidence="4 5">
    <name type="scientific">Mytilus galloprovincialis</name>
    <name type="common">Mediterranean mussel</name>
    <dbReference type="NCBI Taxonomy" id="29158"/>
    <lineage>
        <taxon>Eukaryota</taxon>
        <taxon>Metazoa</taxon>
        <taxon>Spiralia</taxon>
        <taxon>Lophotrochozoa</taxon>
        <taxon>Mollusca</taxon>
        <taxon>Bivalvia</taxon>
        <taxon>Autobranchia</taxon>
        <taxon>Pteriomorphia</taxon>
        <taxon>Mytilida</taxon>
        <taxon>Mytiloidea</taxon>
        <taxon>Mytilidae</taxon>
        <taxon>Mytilinae</taxon>
        <taxon>Mytilus</taxon>
    </lineage>
</organism>
<dbReference type="EMBL" id="UYJE01000641">
    <property type="protein sequence ID" value="VDH94805.1"/>
    <property type="molecule type" value="Genomic_DNA"/>
</dbReference>
<protein>
    <submittedName>
        <fullName evidence="4">Blast:Polycystic kidney disease and receptor for egg jelly-related protein</fullName>
    </submittedName>
</protein>
<name>A0A8B6BUR5_MYTGA</name>
<dbReference type="Proteomes" id="UP000596742">
    <property type="component" value="Unassembled WGS sequence"/>
</dbReference>
<evidence type="ECO:0000313" key="4">
    <source>
        <dbReference type="EMBL" id="VDH94805.1"/>
    </source>
</evidence>
<feature type="transmembrane region" description="Helical" evidence="2">
    <location>
        <begin position="135"/>
        <end position="157"/>
    </location>
</feature>
<evidence type="ECO:0000256" key="2">
    <source>
        <dbReference type="SAM" id="Phobius"/>
    </source>
</evidence>
<gene>
    <name evidence="4" type="ORF">MGAL_10B094517</name>
</gene>
<dbReference type="PANTHER" id="PTHR10877:SF183">
    <property type="entry name" value="AT14535P-RELATED"/>
    <property type="match status" value="1"/>
</dbReference>
<keyword evidence="2" id="KW-1133">Transmembrane helix</keyword>
<feature type="transmembrane region" description="Helical" evidence="2">
    <location>
        <begin position="93"/>
        <end position="115"/>
    </location>
</feature>
<dbReference type="PANTHER" id="PTHR10877">
    <property type="entry name" value="POLYCYSTIN FAMILY MEMBER"/>
    <property type="match status" value="1"/>
</dbReference>
<evidence type="ECO:0000259" key="3">
    <source>
        <dbReference type="PROSITE" id="PS50095"/>
    </source>
</evidence>
<accession>A0A8B6BUR5</accession>
<sequence>MSTYLIVPFRFLSRIIIEDIQMKKIYNFYCENWLGVESESTKFRLTNTSTEELKTNLRHQFILKTGQELRRGHLWLSILSKPPNSDFTRVQRLSCALSLLLCTMLTCLMFHGIPTEDSVKSEVVGFQFSISLKDIVIGIESSIFMFPINFIIIELFMRTKPRTSKSNRYTAVQRDGSCSNSGNDNLLENTKTETIAVNRNM</sequence>
<keyword evidence="5" id="KW-1185">Reference proteome</keyword>